<evidence type="ECO:0000259" key="6">
    <source>
        <dbReference type="Pfam" id="PF00675"/>
    </source>
</evidence>
<gene>
    <name evidence="8" type="ORF">CTER_5461</name>
</gene>
<dbReference type="InterPro" id="IPR011249">
    <property type="entry name" value="Metalloenz_LuxS/M16"/>
</dbReference>
<evidence type="ECO:0000313" key="9">
    <source>
        <dbReference type="Proteomes" id="UP000014155"/>
    </source>
</evidence>
<dbReference type="Proteomes" id="UP000014155">
    <property type="component" value="Unassembled WGS sequence"/>
</dbReference>
<dbReference type="GO" id="GO:0046872">
    <property type="term" value="F:metal ion binding"/>
    <property type="evidence" value="ECO:0007669"/>
    <property type="project" value="InterPro"/>
</dbReference>
<protein>
    <submittedName>
        <fullName evidence="8">Putative Zn-dependent peptidase</fullName>
    </submittedName>
</protein>
<evidence type="ECO:0000256" key="3">
    <source>
        <dbReference type="ARBA" id="ARBA00022801"/>
    </source>
</evidence>
<dbReference type="Gene3D" id="3.30.830.10">
    <property type="entry name" value="Metalloenzyme, LuxS/M16 peptidase-like"/>
    <property type="match status" value="2"/>
</dbReference>
<keyword evidence="5" id="KW-0482">Metalloprotease</keyword>
<dbReference type="GO" id="GO:0008237">
    <property type="term" value="F:metallopeptidase activity"/>
    <property type="evidence" value="ECO:0007669"/>
    <property type="project" value="UniProtKB-KW"/>
</dbReference>
<dbReference type="GO" id="GO:0006508">
    <property type="term" value="P:proteolysis"/>
    <property type="evidence" value="ECO:0007669"/>
    <property type="project" value="UniProtKB-KW"/>
</dbReference>
<evidence type="ECO:0000259" key="7">
    <source>
        <dbReference type="Pfam" id="PF05193"/>
    </source>
</evidence>
<dbReference type="SUPFAM" id="SSF63411">
    <property type="entry name" value="LuxS/MPP-like metallohydrolase"/>
    <property type="match status" value="2"/>
</dbReference>
<evidence type="ECO:0000256" key="2">
    <source>
        <dbReference type="ARBA" id="ARBA00022670"/>
    </source>
</evidence>
<keyword evidence="9" id="KW-1185">Reference proteome</keyword>
<dbReference type="Pfam" id="PF05193">
    <property type="entry name" value="Peptidase_M16_C"/>
    <property type="match status" value="1"/>
</dbReference>
<sequence length="465" mass="54062">MVKRLEYGFNDNLNLLTDINLTKGQLDNGLTYYTYNGLCNVNEVIFSLVVKIGCTVEEAGQRGAAHFTEHLCLSDSSHFSTEDGNSLYDITASGYTNFDETVFILKCIPLRENIERCINALKKIADGSIMRRDRVEWVRRGIINEYKSVGGRTDFKIRQKVLPLTLNNSYYSNLMPIGELECLNEIGYDELIKFHRQWYRPELMAVIAAGNIETGEVQELFKKSFSTLLKTETKKERIYTNIAPYEHKKYAVNYFKNLVFAEIHMYYMHPKCEMQLVYDMKVKLTEWISYYMTENYIRKALRNMYVNAKDVICKKDHFLNKYEFSVIVAKTEDEIIKVLSIMLEQLRVIAEQGISEKDFEESKNTLLQGIKVNFQEQQKYAPELLYTECRDNFLYGEPILSIRDEYELSLNLINDISLIDIGNCQKLWLRNSDMAIAINLPDNQKYHSESVAIIDYLNKIGCAAN</sequence>
<name>S0FGX3_RUMCE</name>
<dbReference type="EMBL" id="AORV01000078">
    <property type="protein sequence ID" value="EMS69036.1"/>
    <property type="molecule type" value="Genomic_DNA"/>
</dbReference>
<proteinExistence type="inferred from homology"/>
<evidence type="ECO:0000256" key="4">
    <source>
        <dbReference type="ARBA" id="ARBA00022833"/>
    </source>
</evidence>
<keyword evidence="4" id="KW-0862">Zinc</keyword>
<dbReference type="PANTHER" id="PTHR43690">
    <property type="entry name" value="NARDILYSIN"/>
    <property type="match status" value="1"/>
</dbReference>
<feature type="domain" description="Peptidase M16 C-terminal" evidence="7">
    <location>
        <begin position="186"/>
        <end position="366"/>
    </location>
</feature>
<reference evidence="8 9" key="1">
    <citation type="journal article" date="2013" name="Genome Announc.">
        <title>Draft Genome Sequence of the Cellulolytic, Mesophilic, Anaerobic Bacterium Clostridium termitidis Strain CT1112 (DSM 5398).</title>
        <authorList>
            <person name="Lal S."/>
            <person name="Ramachandran U."/>
            <person name="Zhang X."/>
            <person name="Munir R."/>
            <person name="Sparling R."/>
            <person name="Levin D.B."/>
        </authorList>
    </citation>
    <scope>NUCLEOTIDE SEQUENCE [LARGE SCALE GENOMIC DNA]</scope>
    <source>
        <strain evidence="8 9">CT1112</strain>
    </source>
</reference>
<evidence type="ECO:0000256" key="1">
    <source>
        <dbReference type="ARBA" id="ARBA00007261"/>
    </source>
</evidence>
<evidence type="ECO:0000313" key="8">
    <source>
        <dbReference type="EMBL" id="EMS69036.1"/>
    </source>
</evidence>
<evidence type="ECO:0000256" key="5">
    <source>
        <dbReference type="ARBA" id="ARBA00023049"/>
    </source>
</evidence>
<dbReference type="InterPro" id="IPR007863">
    <property type="entry name" value="Peptidase_M16_C"/>
</dbReference>
<comment type="similarity">
    <text evidence="1">Belongs to the peptidase M16 family.</text>
</comment>
<dbReference type="STRING" id="1195236.CTER_5461"/>
<organism evidence="8 9">
    <name type="scientific">Ruminiclostridium cellobioparum subsp. termitidis CT1112</name>
    <dbReference type="NCBI Taxonomy" id="1195236"/>
    <lineage>
        <taxon>Bacteria</taxon>
        <taxon>Bacillati</taxon>
        <taxon>Bacillota</taxon>
        <taxon>Clostridia</taxon>
        <taxon>Eubacteriales</taxon>
        <taxon>Oscillospiraceae</taxon>
        <taxon>Ruminiclostridium</taxon>
    </lineage>
</organism>
<dbReference type="AlphaFoldDB" id="S0FGX3"/>
<feature type="domain" description="Peptidase M16 N-terminal" evidence="6">
    <location>
        <begin position="46"/>
        <end position="150"/>
    </location>
</feature>
<dbReference type="PATRIC" id="fig|1195236.3.peg.5601"/>
<keyword evidence="3" id="KW-0378">Hydrolase</keyword>
<dbReference type="eggNOG" id="COG0612">
    <property type="taxonomic scope" value="Bacteria"/>
</dbReference>
<comment type="caution">
    <text evidence="8">The sequence shown here is derived from an EMBL/GenBank/DDBJ whole genome shotgun (WGS) entry which is preliminary data.</text>
</comment>
<dbReference type="RefSeq" id="WP_004631192.1">
    <property type="nucleotide sequence ID" value="NZ_AORV01000078.1"/>
</dbReference>
<accession>S0FGX3</accession>
<dbReference type="InterPro" id="IPR050626">
    <property type="entry name" value="Peptidase_M16"/>
</dbReference>
<dbReference type="Pfam" id="PF00675">
    <property type="entry name" value="Peptidase_M16"/>
    <property type="match status" value="1"/>
</dbReference>
<dbReference type="PANTHER" id="PTHR43690:SF17">
    <property type="entry name" value="PROTEIN YHJJ"/>
    <property type="match status" value="1"/>
</dbReference>
<dbReference type="InterPro" id="IPR011765">
    <property type="entry name" value="Pept_M16_N"/>
</dbReference>
<keyword evidence="2" id="KW-0645">Protease</keyword>